<dbReference type="Proteomes" id="UP001551482">
    <property type="component" value="Unassembled WGS sequence"/>
</dbReference>
<evidence type="ECO:0000256" key="1">
    <source>
        <dbReference type="SAM" id="MobiDB-lite"/>
    </source>
</evidence>
<feature type="region of interest" description="Disordered" evidence="1">
    <location>
        <begin position="1"/>
        <end position="116"/>
    </location>
</feature>
<feature type="compositionally biased region" description="Low complexity" evidence="1">
    <location>
        <begin position="35"/>
        <end position="52"/>
    </location>
</feature>
<protein>
    <submittedName>
        <fullName evidence="2">Uncharacterized protein</fullName>
    </submittedName>
</protein>
<reference evidence="2 3" key="1">
    <citation type="submission" date="2024-06" db="EMBL/GenBank/DDBJ databases">
        <title>The Natural Products Discovery Center: Release of the First 8490 Sequenced Strains for Exploring Actinobacteria Biosynthetic Diversity.</title>
        <authorList>
            <person name="Kalkreuter E."/>
            <person name="Kautsar S.A."/>
            <person name="Yang D."/>
            <person name="Bader C.D."/>
            <person name="Teijaro C.N."/>
            <person name="Fluegel L."/>
            <person name="Davis C.M."/>
            <person name="Simpson J.R."/>
            <person name="Lauterbach L."/>
            <person name="Steele A.D."/>
            <person name="Gui C."/>
            <person name="Meng S."/>
            <person name="Li G."/>
            <person name="Viehrig K."/>
            <person name="Ye F."/>
            <person name="Su P."/>
            <person name="Kiefer A.F."/>
            <person name="Nichols A."/>
            <person name="Cepeda A.J."/>
            <person name="Yan W."/>
            <person name="Fan B."/>
            <person name="Jiang Y."/>
            <person name="Adhikari A."/>
            <person name="Zheng C.-J."/>
            <person name="Schuster L."/>
            <person name="Cowan T.M."/>
            <person name="Smanski M.J."/>
            <person name="Chevrette M.G."/>
            <person name="De Carvalho L.P.S."/>
            <person name="Shen B."/>
        </authorList>
    </citation>
    <scope>NUCLEOTIDE SEQUENCE [LARGE SCALE GENOMIC DNA]</scope>
    <source>
        <strain evidence="2 3">NPDC048946</strain>
    </source>
</reference>
<comment type="caution">
    <text evidence="2">The sequence shown here is derived from an EMBL/GenBank/DDBJ whole genome shotgun (WGS) entry which is preliminary data.</text>
</comment>
<feature type="compositionally biased region" description="Low complexity" evidence="1">
    <location>
        <begin position="70"/>
        <end position="93"/>
    </location>
</feature>
<dbReference type="EMBL" id="JBEZFP010000121">
    <property type="protein sequence ID" value="MEU8138382.1"/>
    <property type="molecule type" value="Genomic_DNA"/>
</dbReference>
<name>A0ABV3DT08_9ACTN</name>
<sequence length="424" mass="45299">MSPSTPQKTTRPRRRAKQASTTTGPTHQADPANPDSPSHSDGPSPADSPSGSERTAQPERSLYAVRSGESASSATPSVAASSVPSSVPATTPVRKAEPLNGIPQPSAPSPDPDPAAAARLAAALDHAARLLDRVAAGPTVHGRRGRSAGRRTELAGGGVPAWLRVLTTPVAKAADRRWQGNRTAEFAFGDLFGDRFGDFVDRRPKLLDVRDWTDGAYAYRAELLQYVGAPRCSWSPAAETPIDLPDAWWSDLRRTLGIVARARTQRTIVHQDWIDTLVPEQLGFRAPTLRAMAPAHGSLHWANLTQGAPDLGPDLAAEAGTEPGPELLGWAAWGRAPFGYDAATLYAHSLPVPELAARVRAAFPELDTADGRVAEIVVTAELLHRIARGNHRGLDVLAPHLRDQARRLRPAVGRVPKPRRAVPA</sequence>
<evidence type="ECO:0000313" key="2">
    <source>
        <dbReference type="EMBL" id="MEU8138382.1"/>
    </source>
</evidence>
<proteinExistence type="predicted"/>
<keyword evidence="3" id="KW-1185">Reference proteome</keyword>
<accession>A0ABV3DT08</accession>
<evidence type="ECO:0000313" key="3">
    <source>
        <dbReference type="Proteomes" id="UP001551482"/>
    </source>
</evidence>
<organism evidence="2 3">
    <name type="scientific">Streptodolium elevatio</name>
    <dbReference type="NCBI Taxonomy" id="3157996"/>
    <lineage>
        <taxon>Bacteria</taxon>
        <taxon>Bacillati</taxon>
        <taxon>Actinomycetota</taxon>
        <taxon>Actinomycetes</taxon>
        <taxon>Kitasatosporales</taxon>
        <taxon>Streptomycetaceae</taxon>
        <taxon>Streptodolium</taxon>
    </lineage>
</organism>
<gene>
    <name evidence="2" type="ORF">AB0C36_33380</name>
</gene>
<dbReference type="RefSeq" id="WP_358361666.1">
    <property type="nucleotide sequence ID" value="NZ_JBEZFP010000121.1"/>
</dbReference>